<dbReference type="PANTHER" id="PTHR23232:SF158">
    <property type="entry name" value="KRAB DOMAIN-CONTAINING PROTEIN 5"/>
    <property type="match status" value="1"/>
</dbReference>
<dbReference type="Proteomes" id="UP000694394">
    <property type="component" value="Chromosome 13"/>
</dbReference>
<dbReference type="SUPFAM" id="SSF109640">
    <property type="entry name" value="KRAB domain (Kruppel-associated box)"/>
    <property type="match status" value="1"/>
</dbReference>
<dbReference type="CDD" id="cd07765">
    <property type="entry name" value="KRAB_A-box"/>
    <property type="match status" value="1"/>
</dbReference>
<keyword evidence="3" id="KW-1185">Reference proteome</keyword>
<protein>
    <recommendedName>
        <fullName evidence="1">KRAB domain-containing protein</fullName>
    </recommendedName>
</protein>
<reference evidence="2" key="2">
    <citation type="submission" date="2025-08" db="UniProtKB">
        <authorList>
            <consortium name="Ensembl"/>
        </authorList>
    </citation>
    <scope>IDENTIFICATION</scope>
</reference>
<evidence type="ECO:0000313" key="3">
    <source>
        <dbReference type="Proteomes" id="UP000694394"/>
    </source>
</evidence>
<dbReference type="SMART" id="SM00349">
    <property type="entry name" value="KRAB"/>
    <property type="match status" value="1"/>
</dbReference>
<feature type="domain" description="KRAB" evidence="1">
    <location>
        <begin position="3"/>
        <end position="74"/>
    </location>
</feature>
<dbReference type="InterPro" id="IPR050169">
    <property type="entry name" value="Krueppel_C2H2_ZnF"/>
</dbReference>
<dbReference type="GO" id="GO:0006355">
    <property type="term" value="P:regulation of DNA-templated transcription"/>
    <property type="evidence" value="ECO:0007669"/>
    <property type="project" value="InterPro"/>
</dbReference>
<evidence type="ECO:0000259" key="1">
    <source>
        <dbReference type="PROSITE" id="PS50805"/>
    </source>
</evidence>
<dbReference type="AlphaFoldDB" id="A0A8C5VZS0"/>
<dbReference type="EMBL" id="ABDC03018016">
    <property type="status" value="NOT_ANNOTATED_CDS"/>
    <property type="molecule type" value="Genomic_DNA"/>
</dbReference>
<evidence type="ECO:0000313" key="2">
    <source>
        <dbReference type="Ensembl" id="ENSMICP00000030602.2"/>
    </source>
</evidence>
<gene>
    <name evidence="2" type="primary">LOC105871915</name>
</gene>
<dbReference type="PANTHER" id="PTHR23232">
    <property type="entry name" value="KRAB DOMAIN C2H2 ZINC FINGER"/>
    <property type="match status" value="1"/>
</dbReference>
<accession>A0A8C5VZS0</accession>
<dbReference type="InterPro" id="IPR001909">
    <property type="entry name" value="KRAB"/>
</dbReference>
<dbReference type="InterPro" id="IPR036051">
    <property type="entry name" value="KRAB_dom_sf"/>
</dbReference>
<dbReference type="Gene3D" id="6.10.140.140">
    <property type="match status" value="1"/>
</dbReference>
<organism evidence="2 3">
    <name type="scientific">Microcebus murinus</name>
    <name type="common">Gray mouse lemur</name>
    <name type="synonym">Lemur murinus</name>
    <dbReference type="NCBI Taxonomy" id="30608"/>
    <lineage>
        <taxon>Eukaryota</taxon>
        <taxon>Metazoa</taxon>
        <taxon>Chordata</taxon>
        <taxon>Craniata</taxon>
        <taxon>Vertebrata</taxon>
        <taxon>Euteleostomi</taxon>
        <taxon>Mammalia</taxon>
        <taxon>Eutheria</taxon>
        <taxon>Euarchontoglires</taxon>
        <taxon>Primates</taxon>
        <taxon>Strepsirrhini</taxon>
        <taxon>Lemuriformes</taxon>
        <taxon>Cheirogaleidae</taxon>
        <taxon>Microcebus</taxon>
    </lineage>
</organism>
<dbReference type="EMBL" id="ABDC03018015">
    <property type="status" value="NOT_ANNOTATED_CDS"/>
    <property type="molecule type" value="Genomic_DNA"/>
</dbReference>
<dbReference type="PROSITE" id="PS50805">
    <property type="entry name" value="KRAB"/>
    <property type="match status" value="1"/>
</dbReference>
<reference evidence="2" key="3">
    <citation type="submission" date="2025-09" db="UniProtKB">
        <authorList>
            <consortium name="Ensembl"/>
        </authorList>
    </citation>
    <scope>IDENTIFICATION</scope>
</reference>
<dbReference type="Ensembl" id="ENSMICT00000040987.2">
    <property type="protein sequence ID" value="ENSMICP00000030602.2"/>
    <property type="gene ID" value="ENSMICG00000026371.2"/>
</dbReference>
<dbReference type="Pfam" id="PF01352">
    <property type="entry name" value="KRAB"/>
    <property type="match status" value="1"/>
</dbReference>
<proteinExistence type="predicted"/>
<sequence>GLLTFRDVAVDFSAEEWACLDPAQQSLHRDVMLENYTNLVSVGLAASERDLVSCLEQRQELWNVKKQDAGATYP</sequence>
<name>A0A8C5VZS0_MICMU</name>
<dbReference type="GeneTree" id="ENSGT01150000286936"/>
<reference evidence="2" key="1">
    <citation type="submission" date="2016-12" db="EMBL/GenBank/DDBJ databases">
        <title>Mouse lemur reference genome and diversity panel.</title>
        <authorList>
            <person name="Harris R."/>
            <person name="Larsen P."/>
            <person name="Liu Y."/>
            <person name="Hughes D.S."/>
            <person name="Murali S."/>
            <person name="Raveendran M."/>
            <person name="Korchina V."/>
            <person name="Wang M."/>
            <person name="Jhangiani S."/>
            <person name="Bandaranaike D."/>
            <person name="Bellair M."/>
            <person name="Blankenburg K."/>
            <person name="Chao H."/>
            <person name="Dahdouli M."/>
            <person name="Dinh H."/>
            <person name="Doddapaneni H."/>
            <person name="English A."/>
            <person name="Firestine M."/>
            <person name="Gnanaolivu R."/>
            <person name="Gross S."/>
            <person name="Hernandez B."/>
            <person name="Javaid M."/>
            <person name="Jayaseelan J."/>
            <person name="Jones J."/>
            <person name="Khan Z."/>
            <person name="Kovar C."/>
            <person name="Kurapati P."/>
            <person name="Le B."/>
            <person name="Lee S."/>
            <person name="Li M."/>
            <person name="Mathew T."/>
            <person name="Narasimhan A."/>
            <person name="Ngo D."/>
            <person name="Nguyen L."/>
            <person name="Okwuonu G."/>
            <person name="Ongeri F."/>
            <person name="Osuji N."/>
            <person name="Pu L.-L."/>
            <person name="Puazo M."/>
            <person name="Quiroz J."/>
            <person name="Raj R."/>
            <person name="Rajbhandari K."/>
            <person name="Reid J.G."/>
            <person name="Santibanez J."/>
            <person name="Sexton D."/>
            <person name="Skinner E."/>
            <person name="Vee V."/>
            <person name="Weissenberger G."/>
            <person name="Wu Y."/>
            <person name="Xin Y."/>
            <person name="Han Y."/>
            <person name="Campbell C."/>
            <person name="Brown A."/>
            <person name="Sullivan B."/>
            <person name="Shelton J."/>
            <person name="Brown S."/>
            <person name="Dudchenko O."/>
            <person name="Machol I."/>
            <person name="Durand N."/>
            <person name="Shamim M."/>
            <person name="Lieberman A."/>
            <person name="Muzny D.M."/>
            <person name="Richards S."/>
            <person name="Yoder A."/>
            <person name="Worley K.C."/>
            <person name="Rogers J."/>
            <person name="Gibbs R.A."/>
        </authorList>
    </citation>
    <scope>NUCLEOTIDE SEQUENCE [LARGE SCALE GENOMIC DNA]</scope>
</reference>